<sequence length="70" mass="7653">MRPDQIPGLGRSETKTPLLLPLFLKFLLPNGSNSSPTICVAMQNSGILPDALYHPIVEAISGEKMLHNLR</sequence>
<dbReference type="EMBL" id="ML208285">
    <property type="protein sequence ID" value="TFK72435.1"/>
    <property type="molecule type" value="Genomic_DNA"/>
</dbReference>
<evidence type="ECO:0000313" key="2">
    <source>
        <dbReference type="Proteomes" id="UP000308600"/>
    </source>
</evidence>
<proteinExistence type="predicted"/>
<protein>
    <submittedName>
        <fullName evidence="1">Uncharacterized protein</fullName>
    </submittedName>
</protein>
<keyword evidence="2" id="KW-1185">Reference proteome</keyword>
<organism evidence="1 2">
    <name type="scientific">Pluteus cervinus</name>
    <dbReference type="NCBI Taxonomy" id="181527"/>
    <lineage>
        <taxon>Eukaryota</taxon>
        <taxon>Fungi</taxon>
        <taxon>Dikarya</taxon>
        <taxon>Basidiomycota</taxon>
        <taxon>Agaricomycotina</taxon>
        <taxon>Agaricomycetes</taxon>
        <taxon>Agaricomycetidae</taxon>
        <taxon>Agaricales</taxon>
        <taxon>Pluteineae</taxon>
        <taxon>Pluteaceae</taxon>
        <taxon>Pluteus</taxon>
    </lineage>
</organism>
<reference evidence="1 2" key="1">
    <citation type="journal article" date="2019" name="Nat. Ecol. Evol.">
        <title>Megaphylogeny resolves global patterns of mushroom evolution.</title>
        <authorList>
            <person name="Varga T."/>
            <person name="Krizsan K."/>
            <person name="Foldi C."/>
            <person name="Dima B."/>
            <person name="Sanchez-Garcia M."/>
            <person name="Sanchez-Ramirez S."/>
            <person name="Szollosi G.J."/>
            <person name="Szarkandi J.G."/>
            <person name="Papp V."/>
            <person name="Albert L."/>
            <person name="Andreopoulos W."/>
            <person name="Angelini C."/>
            <person name="Antonin V."/>
            <person name="Barry K.W."/>
            <person name="Bougher N.L."/>
            <person name="Buchanan P."/>
            <person name="Buyck B."/>
            <person name="Bense V."/>
            <person name="Catcheside P."/>
            <person name="Chovatia M."/>
            <person name="Cooper J."/>
            <person name="Damon W."/>
            <person name="Desjardin D."/>
            <person name="Finy P."/>
            <person name="Geml J."/>
            <person name="Haridas S."/>
            <person name="Hughes K."/>
            <person name="Justo A."/>
            <person name="Karasinski D."/>
            <person name="Kautmanova I."/>
            <person name="Kiss B."/>
            <person name="Kocsube S."/>
            <person name="Kotiranta H."/>
            <person name="LaButti K.M."/>
            <person name="Lechner B.E."/>
            <person name="Liimatainen K."/>
            <person name="Lipzen A."/>
            <person name="Lukacs Z."/>
            <person name="Mihaltcheva S."/>
            <person name="Morgado L.N."/>
            <person name="Niskanen T."/>
            <person name="Noordeloos M.E."/>
            <person name="Ohm R.A."/>
            <person name="Ortiz-Santana B."/>
            <person name="Ovrebo C."/>
            <person name="Racz N."/>
            <person name="Riley R."/>
            <person name="Savchenko A."/>
            <person name="Shiryaev A."/>
            <person name="Soop K."/>
            <person name="Spirin V."/>
            <person name="Szebenyi C."/>
            <person name="Tomsovsky M."/>
            <person name="Tulloss R.E."/>
            <person name="Uehling J."/>
            <person name="Grigoriev I.V."/>
            <person name="Vagvolgyi C."/>
            <person name="Papp T."/>
            <person name="Martin F.M."/>
            <person name="Miettinen O."/>
            <person name="Hibbett D.S."/>
            <person name="Nagy L.G."/>
        </authorList>
    </citation>
    <scope>NUCLEOTIDE SEQUENCE [LARGE SCALE GENOMIC DNA]</scope>
    <source>
        <strain evidence="1 2">NL-1719</strain>
    </source>
</reference>
<evidence type="ECO:0000313" key="1">
    <source>
        <dbReference type="EMBL" id="TFK72435.1"/>
    </source>
</evidence>
<accession>A0ACD3B326</accession>
<name>A0ACD3B326_9AGAR</name>
<dbReference type="Proteomes" id="UP000308600">
    <property type="component" value="Unassembled WGS sequence"/>
</dbReference>
<gene>
    <name evidence="1" type="ORF">BDN72DRAFT_836196</name>
</gene>